<keyword evidence="8 11" id="KW-0675">Receptor</keyword>
<dbReference type="PANTHER" id="PTHR21137">
    <property type="entry name" value="ODORANT RECEPTOR"/>
    <property type="match status" value="1"/>
</dbReference>
<feature type="transmembrane region" description="Helical" evidence="10">
    <location>
        <begin position="123"/>
        <end position="142"/>
    </location>
</feature>
<evidence type="ECO:0000313" key="11">
    <source>
        <dbReference type="EMBL" id="CAG5081931.1"/>
    </source>
</evidence>
<dbReference type="GO" id="GO:0007165">
    <property type="term" value="P:signal transduction"/>
    <property type="evidence" value="ECO:0007669"/>
    <property type="project" value="UniProtKB-KW"/>
</dbReference>
<keyword evidence="7 10" id="KW-0472">Membrane</keyword>
<evidence type="ECO:0000313" key="12">
    <source>
        <dbReference type="Proteomes" id="UP000786811"/>
    </source>
</evidence>
<protein>
    <submittedName>
        <fullName evidence="11">Olfactory receptor 88</fullName>
    </submittedName>
</protein>
<sequence>DQRDLDEGIKMFYWGEKVSRGIGAWPLAPNNNLFTVFFIYLTVVGSLEYVSLFKEYIDFTSAIDMITEILAFQHIYVSVLMLRVHTDKLRYLITESLKDYQMSAFKNSLEIKIFIAYINKGRAFAKFVITFIATTAISWFFMPLTALAAPVSDNETMQFVVPYRFYIFYKVNDYTTYLLTYISQGPPFFIISTGHITSEGFLIVFAFHLCGRLAILVERINGLKNEPNISKIKLSKIISEHARLLKMGENIRGAFATALLAYLLNGMILLCLIGYQILVNIMTGPNSDLMLHFTFIFATYFIITTFCIVSEQLIEESNSVCEAFWNTEWYNMPRECIYDIIYCINRSQKPLALQAGKFSYFDSTTLTEVTKTSMGYLSVLRNFLTVD</sequence>
<evidence type="ECO:0000256" key="2">
    <source>
        <dbReference type="ARBA" id="ARBA00022475"/>
    </source>
</evidence>
<dbReference type="GO" id="GO:0005886">
    <property type="term" value="C:plasma membrane"/>
    <property type="evidence" value="ECO:0007669"/>
    <property type="project" value="UniProtKB-SubCell"/>
</dbReference>
<evidence type="ECO:0000256" key="6">
    <source>
        <dbReference type="ARBA" id="ARBA00022989"/>
    </source>
</evidence>
<feature type="non-terminal residue" evidence="11">
    <location>
        <position position="387"/>
    </location>
</feature>
<keyword evidence="4 10" id="KW-0812">Transmembrane</keyword>
<proteinExistence type="predicted"/>
<dbReference type="GO" id="GO:0004984">
    <property type="term" value="F:olfactory receptor activity"/>
    <property type="evidence" value="ECO:0007669"/>
    <property type="project" value="InterPro"/>
</dbReference>
<accession>A0A8J2MHS4</accession>
<evidence type="ECO:0000256" key="9">
    <source>
        <dbReference type="ARBA" id="ARBA00023224"/>
    </source>
</evidence>
<dbReference type="Pfam" id="PF02949">
    <property type="entry name" value="7tm_6"/>
    <property type="match status" value="1"/>
</dbReference>
<feature type="transmembrane region" description="Helical" evidence="10">
    <location>
        <begin position="188"/>
        <end position="210"/>
    </location>
</feature>
<name>A0A8J2MHS4_COTCN</name>
<evidence type="ECO:0000256" key="1">
    <source>
        <dbReference type="ARBA" id="ARBA00004651"/>
    </source>
</evidence>
<evidence type="ECO:0000256" key="7">
    <source>
        <dbReference type="ARBA" id="ARBA00023136"/>
    </source>
</evidence>
<dbReference type="Proteomes" id="UP000786811">
    <property type="component" value="Unassembled WGS sequence"/>
</dbReference>
<dbReference type="PANTHER" id="PTHR21137:SF35">
    <property type="entry name" value="ODORANT RECEPTOR 19A-RELATED"/>
    <property type="match status" value="1"/>
</dbReference>
<dbReference type="GO" id="GO:0005549">
    <property type="term" value="F:odorant binding"/>
    <property type="evidence" value="ECO:0007669"/>
    <property type="project" value="InterPro"/>
</dbReference>
<dbReference type="AlphaFoldDB" id="A0A8J2MHS4"/>
<organism evidence="11 12">
    <name type="scientific">Cotesia congregata</name>
    <name type="common">Parasitoid wasp</name>
    <name type="synonym">Apanteles congregatus</name>
    <dbReference type="NCBI Taxonomy" id="51543"/>
    <lineage>
        <taxon>Eukaryota</taxon>
        <taxon>Metazoa</taxon>
        <taxon>Ecdysozoa</taxon>
        <taxon>Arthropoda</taxon>
        <taxon>Hexapoda</taxon>
        <taxon>Insecta</taxon>
        <taxon>Pterygota</taxon>
        <taxon>Neoptera</taxon>
        <taxon>Endopterygota</taxon>
        <taxon>Hymenoptera</taxon>
        <taxon>Apocrita</taxon>
        <taxon>Ichneumonoidea</taxon>
        <taxon>Braconidae</taxon>
        <taxon>Microgastrinae</taxon>
        <taxon>Cotesia</taxon>
    </lineage>
</organism>
<evidence type="ECO:0000256" key="5">
    <source>
        <dbReference type="ARBA" id="ARBA00022725"/>
    </source>
</evidence>
<keyword evidence="9" id="KW-0807">Transducer</keyword>
<keyword evidence="2" id="KW-1003">Cell membrane</keyword>
<evidence type="ECO:0000256" key="8">
    <source>
        <dbReference type="ARBA" id="ARBA00023170"/>
    </source>
</evidence>
<keyword evidence="6 10" id="KW-1133">Transmembrane helix</keyword>
<feature type="transmembrane region" description="Helical" evidence="10">
    <location>
        <begin position="253"/>
        <end position="277"/>
    </location>
</feature>
<dbReference type="OrthoDB" id="6617147at2759"/>
<dbReference type="InterPro" id="IPR004117">
    <property type="entry name" value="7tm6_olfct_rcpt"/>
</dbReference>
<reference evidence="11" key="1">
    <citation type="submission" date="2021-04" db="EMBL/GenBank/DDBJ databases">
        <authorList>
            <person name="Chebbi M.A.C M."/>
        </authorList>
    </citation>
    <scope>NUCLEOTIDE SEQUENCE</scope>
</reference>
<dbReference type="EMBL" id="CAJNRD030001118">
    <property type="protein sequence ID" value="CAG5081931.1"/>
    <property type="molecule type" value="Genomic_DNA"/>
</dbReference>
<keyword evidence="5" id="KW-0552">Olfaction</keyword>
<comment type="caution">
    <text evidence="11">The sequence shown here is derived from an EMBL/GenBank/DDBJ whole genome shotgun (WGS) entry which is preliminary data.</text>
</comment>
<keyword evidence="3" id="KW-0716">Sensory transduction</keyword>
<comment type="subcellular location">
    <subcellularLocation>
        <location evidence="1">Cell membrane</location>
        <topology evidence="1">Multi-pass membrane protein</topology>
    </subcellularLocation>
</comment>
<feature type="transmembrane region" description="Helical" evidence="10">
    <location>
        <begin position="289"/>
        <end position="309"/>
    </location>
</feature>
<gene>
    <name evidence="11" type="ORF">HICCMSTLAB_LOCUS3415</name>
</gene>
<evidence type="ECO:0000256" key="3">
    <source>
        <dbReference type="ARBA" id="ARBA00022606"/>
    </source>
</evidence>
<evidence type="ECO:0000256" key="10">
    <source>
        <dbReference type="SAM" id="Phobius"/>
    </source>
</evidence>
<keyword evidence="12" id="KW-1185">Reference proteome</keyword>
<evidence type="ECO:0000256" key="4">
    <source>
        <dbReference type="ARBA" id="ARBA00022692"/>
    </source>
</evidence>